<evidence type="ECO:0000313" key="2">
    <source>
        <dbReference type="EMBL" id="MFF0499967.1"/>
    </source>
</evidence>
<dbReference type="PANTHER" id="PTHR43784">
    <property type="entry name" value="GDSL-LIKE LIPASE/ACYLHYDROLASE, PUTATIVE (AFU_ORTHOLOGUE AFUA_2G00820)-RELATED"/>
    <property type="match status" value="1"/>
</dbReference>
<dbReference type="PANTHER" id="PTHR43784:SF2">
    <property type="entry name" value="GDSL-LIKE LIPASE_ACYLHYDROLASE, PUTATIVE (AFU_ORTHOLOGUE AFUA_2G00820)-RELATED"/>
    <property type="match status" value="1"/>
</dbReference>
<name>A0ABW6P9Z7_9NOCA</name>
<dbReference type="RefSeq" id="WP_387398901.1">
    <property type="nucleotide sequence ID" value="NZ_JBIAMT010000005.1"/>
</dbReference>
<dbReference type="InterPro" id="IPR036514">
    <property type="entry name" value="SGNH_hydro_sf"/>
</dbReference>
<dbReference type="EMBL" id="JBIAMT010000005">
    <property type="protein sequence ID" value="MFF0499967.1"/>
    <property type="molecule type" value="Genomic_DNA"/>
</dbReference>
<evidence type="ECO:0000313" key="3">
    <source>
        <dbReference type="Proteomes" id="UP001601442"/>
    </source>
</evidence>
<reference evidence="2 3" key="1">
    <citation type="submission" date="2024-10" db="EMBL/GenBank/DDBJ databases">
        <title>The Natural Products Discovery Center: Release of the First 8490 Sequenced Strains for Exploring Actinobacteria Biosynthetic Diversity.</title>
        <authorList>
            <person name="Kalkreuter E."/>
            <person name="Kautsar S.A."/>
            <person name="Yang D."/>
            <person name="Bader C.D."/>
            <person name="Teijaro C.N."/>
            <person name="Fluegel L."/>
            <person name="Davis C.M."/>
            <person name="Simpson J.R."/>
            <person name="Lauterbach L."/>
            <person name="Steele A.D."/>
            <person name="Gui C."/>
            <person name="Meng S."/>
            <person name="Li G."/>
            <person name="Viehrig K."/>
            <person name="Ye F."/>
            <person name="Su P."/>
            <person name="Kiefer A.F."/>
            <person name="Nichols A."/>
            <person name="Cepeda A.J."/>
            <person name="Yan W."/>
            <person name="Fan B."/>
            <person name="Jiang Y."/>
            <person name="Adhikari A."/>
            <person name="Zheng C.-J."/>
            <person name="Schuster L."/>
            <person name="Cowan T.M."/>
            <person name="Smanski M.J."/>
            <person name="Chevrette M.G."/>
            <person name="De Carvalho L.P.S."/>
            <person name="Shen B."/>
        </authorList>
    </citation>
    <scope>NUCLEOTIDE SEQUENCE [LARGE SCALE GENOMIC DNA]</scope>
    <source>
        <strain evidence="2 3">NPDC004119</strain>
    </source>
</reference>
<feature type="domain" description="SGNH hydrolase-type esterase" evidence="1">
    <location>
        <begin position="144"/>
        <end position="337"/>
    </location>
</feature>
<protein>
    <submittedName>
        <fullName evidence="2">GDSL-type esterase/lipase family protein</fullName>
    </submittedName>
</protein>
<accession>A0ABW6P9Z7</accession>
<dbReference type="Pfam" id="PF13472">
    <property type="entry name" value="Lipase_GDSL_2"/>
    <property type="match status" value="1"/>
</dbReference>
<dbReference type="InterPro" id="IPR053140">
    <property type="entry name" value="GDSL_Rv0518-like"/>
</dbReference>
<dbReference type="Gene3D" id="3.40.50.1110">
    <property type="entry name" value="SGNH hydrolase"/>
    <property type="match status" value="1"/>
</dbReference>
<proteinExistence type="predicted"/>
<evidence type="ECO:0000259" key="1">
    <source>
        <dbReference type="Pfam" id="PF13472"/>
    </source>
</evidence>
<dbReference type="SUPFAM" id="SSF52266">
    <property type="entry name" value="SGNH hydrolase"/>
    <property type="match status" value="1"/>
</dbReference>
<sequence length="350" mass="36441">MPGRGVRITLSNQYGNAPVTFRSASIAPRAAGAAIRAELGQAITFGGGREVTVAPGSSVVSDPADIEFGYGTDLAVSFFVPTVGALTTGGGIAAFDISSYSSLPGAGDRTSDTDGSAFPVVTPFRSFLTRVDAADPGTRGTVVAFGDSITEGTLSGLDNHADYPDRLADRIHDAGLPLSIVNAGIAGNTVLPCHTVEATKEVVGEAAVTRFARDALAVPNIKTVIINEGGNDLRYCNRTAGEVETGLRQLIDAAHAAGVKVLLGTYLPRVSRTVMLPDAVPDTFGDDQRQILNDWIRAQRDVTVVDFDRALADPSDKHQKPGTETLDGIHPGPAGYAMMADTVPLDALLP</sequence>
<gene>
    <name evidence="2" type="ORF">ACFYU5_26440</name>
</gene>
<dbReference type="InterPro" id="IPR013830">
    <property type="entry name" value="SGNH_hydro"/>
</dbReference>
<organism evidence="2 3">
    <name type="scientific">Nocardia aobensis</name>
    <dbReference type="NCBI Taxonomy" id="257277"/>
    <lineage>
        <taxon>Bacteria</taxon>
        <taxon>Bacillati</taxon>
        <taxon>Actinomycetota</taxon>
        <taxon>Actinomycetes</taxon>
        <taxon>Mycobacteriales</taxon>
        <taxon>Nocardiaceae</taxon>
        <taxon>Nocardia</taxon>
    </lineage>
</organism>
<comment type="caution">
    <text evidence="2">The sequence shown here is derived from an EMBL/GenBank/DDBJ whole genome shotgun (WGS) entry which is preliminary data.</text>
</comment>
<keyword evidence="3" id="KW-1185">Reference proteome</keyword>
<dbReference type="Proteomes" id="UP001601442">
    <property type="component" value="Unassembled WGS sequence"/>
</dbReference>